<evidence type="ECO:0000259" key="10">
    <source>
        <dbReference type="PROSITE" id="PS50905"/>
    </source>
</evidence>
<dbReference type="InterPro" id="IPR009078">
    <property type="entry name" value="Ferritin-like_SF"/>
</dbReference>
<protein>
    <recommendedName>
        <fullName evidence="9">Ferritin</fullName>
        <ecNumber evidence="9">1.16.3.2</ecNumber>
    </recommendedName>
</protein>
<evidence type="ECO:0000256" key="1">
    <source>
        <dbReference type="ARBA" id="ARBA00002485"/>
    </source>
</evidence>
<feature type="binding site" evidence="8">
    <location>
        <position position="17"/>
    </location>
    <ligand>
        <name>Fe cation</name>
        <dbReference type="ChEBI" id="CHEBI:24875"/>
        <label>1</label>
    </ligand>
</feature>
<keyword evidence="9" id="KW-0963">Cytoplasm</keyword>
<dbReference type="PANTHER" id="PTHR11431">
    <property type="entry name" value="FERRITIN"/>
    <property type="match status" value="1"/>
</dbReference>
<sequence length="174" mass="20436">MISKEMEQLLNEQLNKEFYSAYLYLSMVAYFEDKNLKGFANYFKVQVQEERDHAMMFFRYISHVQGEIKLQQIDQPNLVFNSPLDVFKEAYKHELFVTKSIYSIVDLSLDERDHKTNAFLQWFVSEQAEEESNMDDNIKKLQLIGDDVRGLLLLDSELLTRTYTPAANPAMPAE</sequence>
<dbReference type="InterPro" id="IPR008331">
    <property type="entry name" value="Ferritin_DPS_dom"/>
</dbReference>
<proteinExistence type="inferred from homology"/>
<dbReference type="AlphaFoldDB" id="M1MTW6"/>
<feature type="domain" description="Ferritin-like diiron" evidence="10">
    <location>
        <begin position="1"/>
        <end position="145"/>
    </location>
</feature>
<dbReference type="Proteomes" id="UP000011728">
    <property type="component" value="Chromosome"/>
</dbReference>
<organism evidence="11 12">
    <name type="scientific">Clostridium saccharoperbutylacetonicum N1-4(HMT)</name>
    <dbReference type="NCBI Taxonomy" id="931276"/>
    <lineage>
        <taxon>Bacteria</taxon>
        <taxon>Bacillati</taxon>
        <taxon>Bacillota</taxon>
        <taxon>Clostridia</taxon>
        <taxon>Eubacteriales</taxon>
        <taxon>Clostridiaceae</taxon>
        <taxon>Clostridium</taxon>
    </lineage>
</organism>
<accession>M1MTW6</accession>
<dbReference type="InterPro" id="IPR001519">
    <property type="entry name" value="Ferritin"/>
</dbReference>
<dbReference type="InterPro" id="IPR009040">
    <property type="entry name" value="Ferritin-like_diiron"/>
</dbReference>
<dbReference type="GO" id="GO:0008199">
    <property type="term" value="F:ferric iron binding"/>
    <property type="evidence" value="ECO:0007669"/>
    <property type="project" value="InterPro"/>
</dbReference>
<dbReference type="EC" id="1.16.3.2" evidence="9"/>
<dbReference type="PROSITE" id="PS50905">
    <property type="entry name" value="FERRITIN_LIKE"/>
    <property type="match status" value="1"/>
</dbReference>
<comment type="similarity">
    <text evidence="2 9">Belongs to the ferritin family. Prokaryotic subfamily.</text>
</comment>
<keyword evidence="5 11" id="KW-0560">Oxidoreductase</keyword>
<keyword evidence="4 8" id="KW-0479">Metal-binding</keyword>
<evidence type="ECO:0000256" key="9">
    <source>
        <dbReference type="RuleBase" id="RU361145"/>
    </source>
</evidence>
<comment type="subcellular location">
    <subcellularLocation>
        <location evidence="9">Cytoplasm</location>
    </subcellularLocation>
</comment>
<dbReference type="GO" id="GO:0005829">
    <property type="term" value="C:cytosol"/>
    <property type="evidence" value="ECO:0007669"/>
    <property type="project" value="TreeGrafter"/>
</dbReference>
<dbReference type="STRING" id="36745.CLSAP_41540"/>
<dbReference type="SUPFAM" id="SSF47240">
    <property type="entry name" value="Ferritin-like"/>
    <property type="match status" value="1"/>
</dbReference>
<dbReference type="GO" id="GO:0004322">
    <property type="term" value="F:ferroxidase activity"/>
    <property type="evidence" value="ECO:0007669"/>
    <property type="project" value="TreeGrafter"/>
</dbReference>
<dbReference type="OrthoDB" id="9801481at2"/>
<dbReference type="Gene3D" id="1.20.1260.10">
    <property type="match status" value="1"/>
</dbReference>
<dbReference type="Pfam" id="PF00210">
    <property type="entry name" value="Ferritin"/>
    <property type="match status" value="1"/>
</dbReference>
<evidence type="ECO:0000256" key="8">
    <source>
        <dbReference type="PIRSR" id="PIRSR601519-1"/>
    </source>
</evidence>
<dbReference type="GO" id="GO:0008198">
    <property type="term" value="F:ferrous iron binding"/>
    <property type="evidence" value="ECO:0007669"/>
    <property type="project" value="TreeGrafter"/>
</dbReference>
<dbReference type="GO" id="GO:0042802">
    <property type="term" value="F:identical protein binding"/>
    <property type="evidence" value="ECO:0007669"/>
    <property type="project" value="UniProtKB-ARBA"/>
</dbReference>
<dbReference type="FunFam" id="1.20.1260.10:FF:000001">
    <property type="entry name" value="Non-heme ferritin"/>
    <property type="match status" value="1"/>
</dbReference>
<evidence type="ECO:0000256" key="2">
    <source>
        <dbReference type="ARBA" id="ARBA00006950"/>
    </source>
</evidence>
<dbReference type="eggNOG" id="COG1528">
    <property type="taxonomic scope" value="Bacteria"/>
</dbReference>
<dbReference type="InterPro" id="IPR012347">
    <property type="entry name" value="Ferritin-like"/>
</dbReference>
<reference evidence="11 12" key="1">
    <citation type="submission" date="2013-02" db="EMBL/GenBank/DDBJ databases">
        <title>Genome sequence of Clostridium saccharoperbutylacetonicum N1-4(HMT).</title>
        <authorList>
            <person name="Poehlein A."/>
            <person name="Daniel R."/>
        </authorList>
    </citation>
    <scope>NUCLEOTIDE SEQUENCE [LARGE SCALE GENOMIC DNA]</scope>
    <source>
        <strain evidence="12">N1-4(HMT)</strain>
    </source>
</reference>
<evidence type="ECO:0000313" key="12">
    <source>
        <dbReference type="Proteomes" id="UP000011728"/>
    </source>
</evidence>
<dbReference type="GO" id="GO:0006826">
    <property type="term" value="P:iron ion transport"/>
    <property type="evidence" value="ECO:0007669"/>
    <property type="project" value="InterPro"/>
</dbReference>
<dbReference type="PATRIC" id="fig|931276.5.peg.4420"/>
<comment type="function">
    <text evidence="1 9">Iron-storage protein.</text>
</comment>
<feature type="binding site" evidence="8">
    <location>
        <position position="53"/>
    </location>
    <ligand>
        <name>Fe cation</name>
        <dbReference type="ChEBI" id="CHEBI:24875"/>
        <label>1</label>
    </ligand>
</feature>
<keyword evidence="12" id="KW-1185">Reference proteome</keyword>
<name>M1MTW6_9CLOT</name>
<dbReference type="KEGG" id="csr:Cspa_c43880"/>
<evidence type="ECO:0000256" key="4">
    <source>
        <dbReference type="ARBA" id="ARBA00022723"/>
    </source>
</evidence>
<evidence type="ECO:0000256" key="3">
    <source>
        <dbReference type="ARBA" id="ARBA00022434"/>
    </source>
</evidence>
<comment type="catalytic activity">
    <reaction evidence="7 9">
        <text>4 Fe(2+) + O2 + 6 H2O = 4 iron(III) oxide-hydroxide + 12 H(+)</text>
        <dbReference type="Rhea" id="RHEA:11972"/>
        <dbReference type="ChEBI" id="CHEBI:15377"/>
        <dbReference type="ChEBI" id="CHEBI:15378"/>
        <dbReference type="ChEBI" id="CHEBI:15379"/>
        <dbReference type="ChEBI" id="CHEBI:29033"/>
        <dbReference type="ChEBI" id="CHEBI:78619"/>
        <dbReference type="EC" id="1.16.3.2"/>
    </reaction>
</comment>
<keyword evidence="3 9" id="KW-0409">Iron storage</keyword>
<evidence type="ECO:0000256" key="6">
    <source>
        <dbReference type="ARBA" id="ARBA00023004"/>
    </source>
</evidence>
<feature type="binding site" evidence="8">
    <location>
        <position position="50"/>
    </location>
    <ligand>
        <name>Fe cation</name>
        <dbReference type="ChEBI" id="CHEBI:24875"/>
        <label>1</label>
    </ligand>
</feature>
<dbReference type="CDD" id="cd01055">
    <property type="entry name" value="Nonheme_Ferritin"/>
    <property type="match status" value="1"/>
</dbReference>
<dbReference type="InterPro" id="IPR041719">
    <property type="entry name" value="Ferritin_prok"/>
</dbReference>
<gene>
    <name evidence="11" type="primary">ftn</name>
    <name evidence="11" type="ORF">Cspa_c43880</name>
</gene>
<dbReference type="EMBL" id="CP004121">
    <property type="protein sequence ID" value="AGF58141.1"/>
    <property type="molecule type" value="Genomic_DNA"/>
</dbReference>
<evidence type="ECO:0000256" key="5">
    <source>
        <dbReference type="ARBA" id="ARBA00023002"/>
    </source>
</evidence>
<dbReference type="PANTHER" id="PTHR11431:SF127">
    <property type="entry name" value="BACTERIAL NON-HEME FERRITIN"/>
    <property type="match status" value="1"/>
</dbReference>
<evidence type="ECO:0000313" key="11">
    <source>
        <dbReference type="EMBL" id="AGF58141.1"/>
    </source>
</evidence>
<dbReference type="GO" id="GO:0006879">
    <property type="term" value="P:intracellular iron ion homeostasis"/>
    <property type="evidence" value="ECO:0007669"/>
    <property type="project" value="UniProtKB-KW"/>
</dbReference>
<evidence type="ECO:0000256" key="7">
    <source>
        <dbReference type="ARBA" id="ARBA00048035"/>
    </source>
</evidence>
<dbReference type="RefSeq" id="WP_015394452.1">
    <property type="nucleotide sequence ID" value="NC_020291.1"/>
</dbReference>
<keyword evidence="6 8" id="KW-0408">Iron</keyword>
<feature type="binding site" evidence="8">
    <location>
        <position position="127"/>
    </location>
    <ligand>
        <name>Fe cation</name>
        <dbReference type="ChEBI" id="CHEBI:24875"/>
        <label>1</label>
    </ligand>
</feature>
<dbReference type="HOGENOM" id="CLU_065681_1_2_9"/>
<feature type="binding site" evidence="8">
    <location>
        <position position="94"/>
    </location>
    <ligand>
        <name>Fe cation</name>
        <dbReference type="ChEBI" id="CHEBI:24875"/>
        <label>1</label>
    </ligand>
</feature>